<dbReference type="PANTHER" id="PTHR13527:SF0">
    <property type="entry name" value="SAYSVFN DOMAIN-CONTAINING PROTEIN 1"/>
    <property type="match status" value="1"/>
</dbReference>
<keyword evidence="1" id="KW-0472">Membrane</keyword>
<dbReference type="InterPro" id="IPR019387">
    <property type="entry name" value="SAYSvFN_dom"/>
</dbReference>
<dbReference type="OrthoDB" id="71310at2759"/>
<sequence>MSLFWTTVDWILDHLTPQTLLHVILWLIGWFFVCYLLEFGVVYLMITIIYLIFTNLGKRKKGELSAYSMFNHNFEQITGTFDGEFYDNMLRRGGSSINKNINGHCICGSVKKYKKCCMKNHNINVSYRRNEQLLFLKTNNRFPKKK</sequence>
<protein>
    <recommendedName>
        <fullName evidence="2">SAYSvFN domain-containing protein</fullName>
    </recommendedName>
</protein>
<dbReference type="Pfam" id="PF10260">
    <property type="entry name" value="SAYSvFN"/>
    <property type="match status" value="1"/>
</dbReference>
<organism evidence="3 4">
    <name type="scientific">Reticulomyxa filosa</name>
    <dbReference type="NCBI Taxonomy" id="46433"/>
    <lineage>
        <taxon>Eukaryota</taxon>
        <taxon>Sar</taxon>
        <taxon>Rhizaria</taxon>
        <taxon>Retaria</taxon>
        <taxon>Foraminifera</taxon>
        <taxon>Monothalamids</taxon>
        <taxon>Reticulomyxidae</taxon>
        <taxon>Reticulomyxa</taxon>
    </lineage>
</organism>
<evidence type="ECO:0000259" key="2">
    <source>
        <dbReference type="Pfam" id="PF10260"/>
    </source>
</evidence>
<proteinExistence type="predicted"/>
<dbReference type="AlphaFoldDB" id="X6P2I9"/>
<keyword evidence="1" id="KW-0812">Transmembrane</keyword>
<dbReference type="Proteomes" id="UP000023152">
    <property type="component" value="Unassembled WGS sequence"/>
</dbReference>
<reference evidence="3 4" key="1">
    <citation type="journal article" date="2013" name="Curr. Biol.">
        <title>The Genome of the Foraminiferan Reticulomyxa filosa.</title>
        <authorList>
            <person name="Glockner G."/>
            <person name="Hulsmann N."/>
            <person name="Schleicher M."/>
            <person name="Noegel A.A."/>
            <person name="Eichinger L."/>
            <person name="Gallinger C."/>
            <person name="Pawlowski J."/>
            <person name="Sierra R."/>
            <person name="Euteneuer U."/>
            <person name="Pillet L."/>
            <person name="Moustafa A."/>
            <person name="Platzer M."/>
            <person name="Groth M."/>
            <person name="Szafranski K."/>
            <person name="Schliwa M."/>
        </authorList>
    </citation>
    <scope>NUCLEOTIDE SEQUENCE [LARGE SCALE GENOMIC DNA]</scope>
</reference>
<keyword evidence="1" id="KW-1133">Transmembrane helix</keyword>
<dbReference type="PANTHER" id="PTHR13527">
    <property type="entry name" value="SAYSVFN DOMAIN-CONTAINING PROTEIN 1"/>
    <property type="match status" value="1"/>
</dbReference>
<comment type="caution">
    <text evidence="3">The sequence shown here is derived from an EMBL/GenBank/DDBJ whole genome shotgun (WGS) entry which is preliminary data.</text>
</comment>
<evidence type="ECO:0000313" key="4">
    <source>
        <dbReference type="Proteomes" id="UP000023152"/>
    </source>
</evidence>
<feature type="domain" description="SAYSvFN" evidence="2">
    <location>
        <begin position="23"/>
        <end position="88"/>
    </location>
</feature>
<dbReference type="InterPro" id="IPR039159">
    <property type="entry name" value="SAYSD1"/>
</dbReference>
<name>X6P2I9_RETFI</name>
<dbReference type="Gene3D" id="3.10.450.50">
    <property type="match status" value="1"/>
</dbReference>
<accession>X6P2I9</accession>
<dbReference type="EMBL" id="ASPP01004219">
    <property type="protein sequence ID" value="ETO32416.1"/>
    <property type="molecule type" value="Genomic_DNA"/>
</dbReference>
<evidence type="ECO:0000256" key="1">
    <source>
        <dbReference type="SAM" id="Phobius"/>
    </source>
</evidence>
<gene>
    <name evidence="3" type="ORF">RFI_04699</name>
</gene>
<feature type="transmembrane region" description="Helical" evidence="1">
    <location>
        <begin position="20"/>
        <end position="53"/>
    </location>
</feature>
<keyword evidence="4" id="KW-1185">Reference proteome</keyword>
<evidence type="ECO:0000313" key="3">
    <source>
        <dbReference type="EMBL" id="ETO32416.1"/>
    </source>
</evidence>